<keyword evidence="4" id="KW-1185">Reference proteome</keyword>
<gene>
    <name evidence="3" type="ORF">H2200_003464</name>
</gene>
<evidence type="ECO:0000313" key="4">
    <source>
        <dbReference type="Proteomes" id="UP001172673"/>
    </source>
</evidence>
<proteinExistence type="predicted"/>
<dbReference type="InterPro" id="IPR010730">
    <property type="entry name" value="HET"/>
</dbReference>
<sequence length="645" mass="72604">MESLLEVTLEADEFEPYERVTGAIIRSKSPYVSDAPRTSKEALQPEASDTRPQIRGRPVLPSINLNLIKSWMRSCESEHNDCSIFGPETSTQRGIRLIDVHREMVVLASQTERYVALSYVWGPNTSPMLTRDTVLRYSSPNSLKASTIPKTIFDAIQLVRNIGERYLWVDSLCIVQDDDSDKLGQLAIMGDIFHYAYLVVVASVGSDAYAGLPGVGPRKRCTWQHSEVIDGIPFITTQPAVRGALKSSVWNRRGWTFQEIALARPVLIFTENQVYWNCKRDIWREDVTCELPLASIIVDESNSIWYSVPYSHACRTHIYCDYAVGFSGRAFGEERDVLWAFRSILRMQESRFPQGFIWGLPYERLDATLLWSESSWCVESHPRGAQHNLVKEGRQFNIRFPSWSWLSTTSKIRFQDPCGNSIVSEISWHRPLQVEATEDNGGNSTGSSGAHAGQHAEISAAMSVSGKDIVEYGLLHFTAQTTLLSLQPAEIVDNHQTTLSRLKRFATQLGNRTRLPRTDDAIPTEIEMELERRRIQARIQVPSGETIGQITTTGSFFGREAVKNGELVLLSSNGEGLADGLCHSTDSTELDCGKLVHRKGCQHIRSHNIMLIEWVGVIAYRRGLTQLDKDSWAKVRTVEKRIVLG</sequence>
<dbReference type="PANTHER" id="PTHR33112:SF12">
    <property type="entry name" value="HETEROKARYON INCOMPATIBILITY DOMAIN-CONTAINING PROTEIN"/>
    <property type="match status" value="1"/>
</dbReference>
<name>A0AA39CMB3_9EURO</name>
<evidence type="ECO:0000313" key="3">
    <source>
        <dbReference type="EMBL" id="KAJ9613522.1"/>
    </source>
</evidence>
<dbReference type="AlphaFoldDB" id="A0AA39CMB3"/>
<organism evidence="3 4">
    <name type="scientific">Cladophialophora chaetospira</name>
    <dbReference type="NCBI Taxonomy" id="386627"/>
    <lineage>
        <taxon>Eukaryota</taxon>
        <taxon>Fungi</taxon>
        <taxon>Dikarya</taxon>
        <taxon>Ascomycota</taxon>
        <taxon>Pezizomycotina</taxon>
        <taxon>Eurotiomycetes</taxon>
        <taxon>Chaetothyriomycetidae</taxon>
        <taxon>Chaetothyriales</taxon>
        <taxon>Herpotrichiellaceae</taxon>
        <taxon>Cladophialophora</taxon>
    </lineage>
</organism>
<accession>A0AA39CMB3</accession>
<protein>
    <recommendedName>
        <fullName evidence="2">Heterokaryon incompatibility domain-containing protein</fullName>
    </recommendedName>
</protein>
<dbReference type="PANTHER" id="PTHR33112">
    <property type="entry name" value="DOMAIN PROTEIN, PUTATIVE-RELATED"/>
    <property type="match status" value="1"/>
</dbReference>
<comment type="caution">
    <text evidence="3">The sequence shown here is derived from an EMBL/GenBank/DDBJ whole genome shotgun (WGS) entry which is preliminary data.</text>
</comment>
<reference evidence="3" key="1">
    <citation type="submission" date="2022-10" db="EMBL/GenBank/DDBJ databases">
        <title>Culturing micro-colonial fungi from biological soil crusts in the Mojave desert and describing Neophaeococcomyces mojavensis, and introducing the new genera and species Taxawa tesnikishii.</title>
        <authorList>
            <person name="Kurbessoian T."/>
            <person name="Stajich J.E."/>
        </authorList>
    </citation>
    <scope>NUCLEOTIDE SEQUENCE</scope>
    <source>
        <strain evidence="3">TK_41</strain>
    </source>
</reference>
<evidence type="ECO:0000259" key="2">
    <source>
        <dbReference type="Pfam" id="PF06985"/>
    </source>
</evidence>
<dbReference type="Proteomes" id="UP001172673">
    <property type="component" value="Unassembled WGS sequence"/>
</dbReference>
<feature type="domain" description="Heterokaryon incompatibility" evidence="2">
    <location>
        <begin position="114"/>
        <end position="259"/>
    </location>
</feature>
<dbReference type="EMBL" id="JAPDRK010000004">
    <property type="protein sequence ID" value="KAJ9613522.1"/>
    <property type="molecule type" value="Genomic_DNA"/>
</dbReference>
<feature type="region of interest" description="Disordered" evidence="1">
    <location>
        <begin position="31"/>
        <end position="55"/>
    </location>
</feature>
<evidence type="ECO:0000256" key="1">
    <source>
        <dbReference type="SAM" id="MobiDB-lite"/>
    </source>
</evidence>
<dbReference type="Pfam" id="PF06985">
    <property type="entry name" value="HET"/>
    <property type="match status" value="1"/>
</dbReference>